<feature type="transmembrane region" description="Helical" evidence="1">
    <location>
        <begin position="82"/>
        <end position="102"/>
    </location>
</feature>
<evidence type="ECO:0000256" key="1">
    <source>
        <dbReference type="SAM" id="Phobius"/>
    </source>
</evidence>
<reference evidence="3 4" key="1">
    <citation type="submission" date="2021-04" db="EMBL/GenBank/DDBJ databases">
        <title>Whole genome sequence of Jiella sp. KSK16Y-1.</title>
        <authorList>
            <person name="Tuo L."/>
        </authorList>
    </citation>
    <scope>NUCLEOTIDE SEQUENCE [LARGE SCALE GENOMIC DNA]</scope>
    <source>
        <strain evidence="3 4">KSK16Y-1</strain>
    </source>
</reference>
<sequence length="170" mass="18141">MAARRARRPGEAVFTALLLVASLFLLWSAYGISGFESLSSPGAVPMATTLAMVVTAAIVLFKTARAPAAEGEKLGRDVLPPAVAIFAVMLLAYAVLLEPLGFLPTSLLFLVLAIKLLSKGSWLHAGAISLLSLFLIYVLFRIVFTVLMPAGIVPEGEILSWIRNVTGVRF</sequence>
<dbReference type="Pfam" id="PF07331">
    <property type="entry name" value="TctB"/>
    <property type="match status" value="1"/>
</dbReference>
<organism evidence="3 4">
    <name type="scientific">Jiella mangrovi</name>
    <dbReference type="NCBI Taxonomy" id="2821407"/>
    <lineage>
        <taxon>Bacteria</taxon>
        <taxon>Pseudomonadati</taxon>
        <taxon>Pseudomonadota</taxon>
        <taxon>Alphaproteobacteria</taxon>
        <taxon>Hyphomicrobiales</taxon>
        <taxon>Aurantimonadaceae</taxon>
        <taxon>Jiella</taxon>
    </lineage>
</organism>
<accession>A0ABS4BNB9</accession>
<dbReference type="EMBL" id="JAGJCF010000019">
    <property type="protein sequence ID" value="MBP0617691.1"/>
    <property type="molecule type" value="Genomic_DNA"/>
</dbReference>
<keyword evidence="1" id="KW-0812">Transmembrane</keyword>
<protein>
    <submittedName>
        <fullName evidence="3">Tripartite tricarboxylate transporter TctB family protein</fullName>
    </submittedName>
</protein>
<evidence type="ECO:0000313" key="4">
    <source>
        <dbReference type="Proteomes" id="UP000678276"/>
    </source>
</evidence>
<feature type="transmembrane region" description="Helical" evidence="1">
    <location>
        <begin position="122"/>
        <end position="140"/>
    </location>
</feature>
<feature type="transmembrane region" description="Helical" evidence="1">
    <location>
        <begin position="42"/>
        <end position="61"/>
    </location>
</feature>
<name>A0ABS4BNB9_9HYPH</name>
<comment type="caution">
    <text evidence="3">The sequence shown here is derived from an EMBL/GenBank/DDBJ whole genome shotgun (WGS) entry which is preliminary data.</text>
</comment>
<dbReference type="RefSeq" id="WP_209596711.1">
    <property type="nucleotide sequence ID" value="NZ_JAGJCF010000019.1"/>
</dbReference>
<keyword evidence="1" id="KW-0472">Membrane</keyword>
<feature type="domain" description="DUF1468" evidence="2">
    <location>
        <begin position="15"/>
        <end position="149"/>
    </location>
</feature>
<keyword evidence="1" id="KW-1133">Transmembrane helix</keyword>
<proteinExistence type="predicted"/>
<dbReference type="InterPro" id="IPR009936">
    <property type="entry name" value="DUF1468"/>
</dbReference>
<keyword evidence="4" id="KW-1185">Reference proteome</keyword>
<dbReference type="Proteomes" id="UP000678276">
    <property type="component" value="Unassembled WGS sequence"/>
</dbReference>
<feature type="transmembrane region" description="Helical" evidence="1">
    <location>
        <begin position="12"/>
        <end position="30"/>
    </location>
</feature>
<gene>
    <name evidence="3" type="ORF">J6595_19065</name>
</gene>
<evidence type="ECO:0000259" key="2">
    <source>
        <dbReference type="Pfam" id="PF07331"/>
    </source>
</evidence>
<evidence type="ECO:0000313" key="3">
    <source>
        <dbReference type="EMBL" id="MBP0617691.1"/>
    </source>
</evidence>